<evidence type="ECO:0000313" key="2">
    <source>
        <dbReference type="Proteomes" id="UP001150942"/>
    </source>
</evidence>
<sequence length="80" mass="9373">MWLSRRVYGLGVDESSTKDDLYIRVEKTRVEKILMARNILIQVPNHLQEVKIGRCRGEEALINFQNWKELSVDAYLPQVV</sequence>
<keyword evidence="2" id="KW-1185">Reference proteome</keyword>
<proteinExistence type="predicted"/>
<reference evidence="1" key="1">
    <citation type="submission" date="2022-11" db="EMBL/GenBank/DDBJ databases">
        <authorList>
            <person name="Petersen C."/>
        </authorList>
    </citation>
    <scope>NUCLEOTIDE SEQUENCE</scope>
    <source>
        <strain evidence="1">IBT 20477</strain>
    </source>
</reference>
<dbReference type="EMBL" id="JAPQKQ010000005">
    <property type="protein sequence ID" value="KAJ5197509.1"/>
    <property type="molecule type" value="Genomic_DNA"/>
</dbReference>
<organism evidence="1 2">
    <name type="scientific">Penicillium cf. viridicatum</name>
    <dbReference type="NCBI Taxonomy" id="2972119"/>
    <lineage>
        <taxon>Eukaryota</taxon>
        <taxon>Fungi</taxon>
        <taxon>Dikarya</taxon>
        <taxon>Ascomycota</taxon>
        <taxon>Pezizomycotina</taxon>
        <taxon>Eurotiomycetes</taxon>
        <taxon>Eurotiomycetidae</taxon>
        <taxon>Eurotiales</taxon>
        <taxon>Aspergillaceae</taxon>
        <taxon>Penicillium</taxon>
    </lineage>
</organism>
<accession>A0A9W9JJJ1</accession>
<evidence type="ECO:0000313" key="1">
    <source>
        <dbReference type="EMBL" id="KAJ5197509.1"/>
    </source>
</evidence>
<reference evidence="1" key="2">
    <citation type="journal article" date="2023" name="IMA Fungus">
        <title>Comparative genomic study of the Penicillium genus elucidates a diverse pangenome and 15 lateral gene transfer events.</title>
        <authorList>
            <person name="Petersen C."/>
            <person name="Sorensen T."/>
            <person name="Nielsen M.R."/>
            <person name="Sondergaard T.E."/>
            <person name="Sorensen J.L."/>
            <person name="Fitzpatrick D.A."/>
            <person name="Frisvad J.C."/>
            <person name="Nielsen K.L."/>
        </authorList>
    </citation>
    <scope>NUCLEOTIDE SEQUENCE</scope>
    <source>
        <strain evidence="1">IBT 20477</strain>
    </source>
</reference>
<comment type="caution">
    <text evidence="1">The sequence shown here is derived from an EMBL/GenBank/DDBJ whole genome shotgun (WGS) entry which is preliminary data.</text>
</comment>
<gene>
    <name evidence="1" type="ORF">N7449_007988</name>
</gene>
<dbReference type="Proteomes" id="UP001150942">
    <property type="component" value="Unassembled WGS sequence"/>
</dbReference>
<name>A0A9W9JJJ1_9EURO</name>
<dbReference type="AlphaFoldDB" id="A0A9W9JJJ1"/>
<protein>
    <submittedName>
        <fullName evidence="1">Uncharacterized protein</fullName>
    </submittedName>
</protein>